<keyword evidence="2" id="KW-1185">Reference proteome</keyword>
<proteinExistence type="predicted"/>
<evidence type="ECO:0008006" key="3">
    <source>
        <dbReference type="Google" id="ProtNLM"/>
    </source>
</evidence>
<reference evidence="1 2" key="1">
    <citation type="submission" date="2024-09" db="EMBL/GenBank/DDBJ databases">
        <title>The Natural Products Discovery Center: Release of the First 8490 Sequenced Strains for Exploring Actinobacteria Biosynthetic Diversity.</title>
        <authorList>
            <person name="Kalkreuter E."/>
            <person name="Kautsar S.A."/>
            <person name="Yang D."/>
            <person name="Bader C.D."/>
            <person name="Teijaro C.N."/>
            <person name="Fluegel L."/>
            <person name="Davis C.M."/>
            <person name="Simpson J.R."/>
            <person name="Lauterbach L."/>
            <person name="Steele A.D."/>
            <person name="Gui C."/>
            <person name="Meng S."/>
            <person name="Li G."/>
            <person name="Viehrig K."/>
            <person name="Ye F."/>
            <person name="Su P."/>
            <person name="Kiefer A.F."/>
            <person name="Nichols A."/>
            <person name="Cepeda A.J."/>
            <person name="Yan W."/>
            <person name="Fan B."/>
            <person name="Jiang Y."/>
            <person name="Adhikari A."/>
            <person name="Zheng C.-J."/>
            <person name="Schuster L."/>
            <person name="Cowan T.M."/>
            <person name="Smanski M.J."/>
            <person name="Chevrette M.G."/>
            <person name="De Carvalho L.P.S."/>
            <person name="Shen B."/>
        </authorList>
    </citation>
    <scope>NUCLEOTIDE SEQUENCE [LARGE SCALE GENOMIC DNA]</scope>
    <source>
        <strain evidence="1 2">NPDC056472</strain>
    </source>
</reference>
<dbReference type="EMBL" id="JBHTRV010000033">
    <property type="protein sequence ID" value="MFE5984361.1"/>
    <property type="molecule type" value="Genomic_DNA"/>
</dbReference>
<evidence type="ECO:0000313" key="1">
    <source>
        <dbReference type="EMBL" id="MFE5984361.1"/>
    </source>
</evidence>
<dbReference type="Proteomes" id="UP001600424">
    <property type="component" value="Unassembled WGS sequence"/>
</dbReference>
<organism evidence="1 2">
    <name type="scientific">Streptomyces wedmorensis</name>
    <dbReference type="NCBI Taxonomy" id="43759"/>
    <lineage>
        <taxon>Bacteria</taxon>
        <taxon>Bacillati</taxon>
        <taxon>Actinomycetota</taxon>
        <taxon>Actinomycetes</taxon>
        <taxon>Kitasatosporales</taxon>
        <taxon>Streptomycetaceae</taxon>
        <taxon>Streptomyces</taxon>
    </lineage>
</organism>
<protein>
    <recommendedName>
        <fullName evidence="3">Secreted protein</fullName>
    </recommendedName>
</protein>
<sequence>MSDVHVIRALLVLVALLLGALVGTVAGFLARLGGAPPAAAVRQAGVGFAATVTLTVVVGTALGCF</sequence>
<comment type="caution">
    <text evidence="1">The sequence shown here is derived from an EMBL/GenBank/DDBJ whole genome shotgun (WGS) entry which is preliminary data.</text>
</comment>
<accession>A0ABW6J3H6</accession>
<gene>
    <name evidence="1" type="ORF">ACFQ63_32280</name>
</gene>
<name>A0ABW6J3H6_STRWE</name>
<evidence type="ECO:0000313" key="2">
    <source>
        <dbReference type="Proteomes" id="UP001600424"/>
    </source>
</evidence>
<dbReference type="RefSeq" id="WP_386251319.1">
    <property type="nucleotide sequence ID" value="NZ_JBHTRV010000033.1"/>
</dbReference>